<gene>
    <name evidence="1" type="ORF">PoB_001057200</name>
</gene>
<evidence type="ECO:0000313" key="2">
    <source>
        <dbReference type="Proteomes" id="UP000735302"/>
    </source>
</evidence>
<sequence>MRSLVLIQQLSNLTIVKSKTNTVVLGFPNLRVKSPTIISFYLPHYNLRPNPRRLFRDIHPLTVIRIGQVLNRSMHEIGYELDLISKVTKWCVSSETEGSRCTVDSESAVRSAGTLLSQVRAPPQAP</sequence>
<accession>A0AAV3YPL2</accession>
<reference evidence="1 2" key="1">
    <citation type="journal article" date="2021" name="Elife">
        <title>Chloroplast acquisition without the gene transfer in kleptoplastic sea slugs, Plakobranchus ocellatus.</title>
        <authorList>
            <person name="Maeda T."/>
            <person name="Takahashi S."/>
            <person name="Yoshida T."/>
            <person name="Shimamura S."/>
            <person name="Takaki Y."/>
            <person name="Nagai Y."/>
            <person name="Toyoda A."/>
            <person name="Suzuki Y."/>
            <person name="Arimoto A."/>
            <person name="Ishii H."/>
            <person name="Satoh N."/>
            <person name="Nishiyama T."/>
            <person name="Hasebe M."/>
            <person name="Maruyama T."/>
            <person name="Minagawa J."/>
            <person name="Obokata J."/>
            <person name="Shigenobu S."/>
        </authorList>
    </citation>
    <scope>NUCLEOTIDE SEQUENCE [LARGE SCALE GENOMIC DNA]</scope>
</reference>
<organism evidence="1 2">
    <name type="scientific">Plakobranchus ocellatus</name>
    <dbReference type="NCBI Taxonomy" id="259542"/>
    <lineage>
        <taxon>Eukaryota</taxon>
        <taxon>Metazoa</taxon>
        <taxon>Spiralia</taxon>
        <taxon>Lophotrochozoa</taxon>
        <taxon>Mollusca</taxon>
        <taxon>Gastropoda</taxon>
        <taxon>Heterobranchia</taxon>
        <taxon>Euthyneura</taxon>
        <taxon>Panpulmonata</taxon>
        <taxon>Sacoglossa</taxon>
        <taxon>Placobranchoidea</taxon>
        <taxon>Plakobranchidae</taxon>
        <taxon>Plakobranchus</taxon>
    </lineage>
</organism>
<protein>
    <submittedName>
        <fullName evidence="1">Uncharacterized protein</fullName>
    </submittedName>
</protein>
<comment type="caution">
    <text evidence="1">The sequence shown here is derived from an EMBL/GenBank/DDBJ whole genome shotgun (WGS) entry which is preliminary data.</text>
</comment>
<dbReference type="EMBL" id="BLXT01001278">
    <property type="protein sequence ID" value="GFN84066.1"/>
    <property type="molecule type" value="Genomic_DNA"/>
</dbReference>
<dbReference type="AlphaFoldDB" id="A0AAV3YPL2"/>
<name>A0AAV3YPL2_9GAST</name>
<keyword evidence="2" id="KW-1185">Reference proteome</keyword>
<proteinExistence type="predicted"/>
<dbReference type="Proteomes" id="UP000735302">
    <property type="component" value="Unassembled WGS sequence"/>
</dbReference>
<evidence type="ECO:0000313" key="1">
    <source>
        <dbReference type="EMBL" id="GFN84066.1"/>
    </source>
</evidence>